<proteinExistence type="predicted"/>
<gene>
    <name evidence="2" type="ORF">DPMN_186825</name>
</gene>
<evidence type="ECO:0000313" key="3">
    <source>
        <dbReference type="Proteomes" id="UP000828390"/>
    </source>
</evidence>
<comment type="caution">
    <text evidence="2">The sequence shown here is derived from an EMBL/GenBank/DDBJ whole genome shotgun (WGS) entry which is preliminary data.</text>
</comment>
<feature type="region of interest" description="Disordered" evidence="1">
    <location>
        <begin position="1"/>
        <end position="22"/>
    </location>
</feature>
<protein>
    <submittedName>
        <fullName evidence="2">Uncharacterized protein</fullName>
    </submittedName>
</protein>
<dbReference type="EMBL" id="JAIWYP010000010">
    <property type="protein sequence ID" value="KAH3752212.1"/>
    <property type="molecule type" value="Genomic_DNA"/>
</dbReference>
<organism evidence="2 3">
    <name type="scientific">Dreissena polymorpha</name>
    <name type="common">Zebra mussel</name>
    <name type="synonym">Mytilus polymorpha</name>
    <dbReference type="NCBI Taxonomy" id="45954"/>
    <lineage>
        <taxon>Eukaryota</taxon>
        <taxon>Metazoa</taxon>
        <taxon>Spiralia</taxon>
        <taxon>Lophotrochozoa</taxon>
        <taxon>Mollusca</taxon>
        <taxon>Bivalvia</taxon>
        <taxon>Autobranchia</taxon>
        <taxon>Heteroconchia</taxon>
        <taxon>Euheterodonta</taxon>
        <taxon>Imparidentia</taxon>
        <taxon>Neoheterodontei</taxon>
        <taxon>Myida</taxon>
        <taxon>Dreissenoidea</taxon>
        <taxon>Dreissenidae</taxon>
        <taxon>Dreissena</taxon>
    </lineage>
</organism>
<evidence type="ECO:0000256" key="1">
    <source>
        <dbReference type="SAM" id="MobiDB-lite"/>
    </source>
</evidence>
<name>A0A9D4DQC6_DREPO</name>
<reference evidence="2" key="2">
    <citation type="submission" date="2020-11" db="EMBL/GenBank/DDBJ databases">
        <authorList>
            <person name="McCartney M.A."/>
            <person name="Auch B."/>
            <person name="Kono T."/>
            <person name="Mallez S."/>
            <person name="Becker A."/>
            <person name="Gohl D.M."/>
            <person name="Silverstein K.A.T."/>
            <person name="Koren S."/>
            <person name="Bechman K.B."/>
            <person name="Herman A."/>
            <person name="Abrahante J.E."/>
            <person name="Garbe J."/>
        </authorList>
    </citation>
    <scope>NUCLEOTIDE SEQUENCE</scope>
    <source>
        <strain evidence="2">Duluth1</strain>
        <tissue evidence="2">Whole animal</tissue>
    </source>
</reference>
<dbReference type="AlphaFoldDB" id="A0A9D4DQC6"/>
<evidence type="ECO:0000313" key="2">
    <source>
        <dbReference type="EMBL" id="KAH3752212.1"/>
    </source>
</evidence>
<accession>A0A9D4DQC6</accession>
<keyword evidence="3" id="KW-1185">Reference proteome</keyword>
<dbReference type="Proteomes" id="UP000828390">
    <property type="component" value="Unassembled WGS sequence"/>
</dbReference>
<reference evidence="2" key="1">
    <citation type="journal article" date="2019" name="bioRxiv">
        <title>The Genome of the Zebra Mussel, Dreissena polymorpha: A Resource for Invasive Species Research.</title>
        <authorList>
            <person name="McCartney M.A."/>
            <person name="Auch B."/>
            <person name="Kono T."/>
            <person name="Mallez S."/>
            <person name="Zhang Y."/>
            <person name="Obille A."/>
            <person name="Becker A."/>
            <person name="Abrahante J.E."/>
            <person name="Garbe J."/>
            <person name="Badalamenti J.P."/>
            <person name="Herman A."/>
            <person name="Mangelson H."/>
            <person name="Liachko I."/>
            <person name="Sullivan S."/>
            <person name="Sone E.D."/>
            <person name="Koren S."/>
            <person name="Silverstein K.A.T."/>
            <person name="Beckman K.B."/>
            <person name="Gohl D.M."/>
        </authorList>
    </citation>
    <scope>NUCLEOTIDE SEQUENCE</scope>
    <source>
        <strain evidence="2">Duluth1</strain>
        <tissue evidence="2">Whole animal</tissue>
    </source>
</reference>
<sequence length="60" mass="6670">MGMNHLINAAKSETRGANTESRIHLPSSRGFIDDLTLSTTTHVQARWMLTALTDVASWEE</sequence>